<evidence type="ECO:0000256" key="2">
    <source>
        <dbReference type="ARBA" id="ARBA00004286"/>
    </source>
</evidence>
<dbReference type="OrthoDB" id="5421at2759"/>
<dbReference type="GO" id="GO:0045815">
    <property type="term" value="P:transcription initiation-coupled chromatin remodeling"/>
    <property type="evidence" value="ECO:0007669"/>
    <property type="project" value="TreeGrafter"/>
</dbReference>
<dbReference type="PANTHER" id="PTHR23069:SF0">
    <property type="entry name" value="TAT-BINDING HOMOLOG 7"/>
    <property type="match status" value="1"/>
</dbReference>
<dbReference type="InterPro" id="IPR001487">
    <property type="entry name" value="Bromodomain"/>
</dbReference>
<dbReference type="GO" id="GO:0005634">
    <property type="term" value="C:nucleus"/>
    <property type="evidence" value="ECO:0007669"/>
    <property type="project" value="UniProtKB-SubCell"/>
</dbReference>
<evidence type="ECO:0000256" key="1">
    <source>
        <dbReference type="ARBA" id="ARBA00004123"/>
    </source>
</evidence>
<dbReference type="GO" id="GO:0005829">
    <property type="term" value="C:cytosol"/>
    <property type="evidence" value="ECO:0007669"/>
    <property type="project" value="EnsemblFungi"/>
</dbReference>
<dbReference type="VEuPathDB" id="FungiDB:CAGL0G00528g"/>
<dbReference type="Pfam" id="PF00004">
    <property type="entry name" value="AAA"/>
    <property type="match status" value="2"/>
</dbReference>
<evidence type="ECO:0000259" key="12">
    <source>
        <dbReference type="PROSITE" id="PS50014"/>
    </source>
</evidence>
<keyword evidence="4" id="KW-0158">Chromosome</keyword>
<dbReference type="InterPro" id="IPR027417">
    <property type="entry name" value="P-loop_NTPase"/>
</dbReference>
<dbReference type="InterPro" id="IPR003593">
    <property type="entry name" value="AAA+_ATPase"/>
</dbReference>
<evidence type="ECO:0000256" key="11">
    <source>
        <dbReference type="SAM" id="MobiDB-lite"/>
    </source>
</evidence>
<name>A0A0W0EBL7_CANGB</name>
<feature type="region of interest" description="Disordered" evidence="11">
    <location>
        <begin position="355"/>
        <end position="383"/>
    </location>
</feature>
<evidence type="ECO:0000313" key="13">
    <source>
        <dbReference type="EMBL" id="KTB08441.1"/>
    </source>
</evidence>
<evidence type="ECO:0000256" key="4">
    <source>
        <dbReference type="ARBA" id="ARBA00022454"/>
    </source>
</evidence>
<dbReference type="InterPro" id="IPR003960">
    <property type="entry name" value="ATPase_AAA_CS"/>
</dbReference>
<dbReference type="GO" id="GO:0000122">
    <property type="term" value="P:negative regulation of transcription by RNA polymerase II"/>
    <property type="evidence" value="ECO:0007669"/>
    <property type="project" value="EnsemblFungi"/>
</dbReference>
<dbReference type="Gene3D" id="3.40.50.300">
    <property type="entry name" value="P-loop containing nucleotide triphosphate hydrolases"/>
    <property type="match status" value="2"/>
</dbReference>
<feature type="compositionally biased region" description="Polar residues" evidence="11">
    <location>
        <begin position="217"/>
        <end position="230"/>
    </location>
</feature>
<dbReference type="FunFam" id="3.40.50.300:FF:000061">
    <property type="entry name" value="ATPase family, AAA domain-containing 2"/>
    <property type="match status" value="1"/>
</dbReference>
<dbReference type="VEuPathDB" id="FungiDB:GWK60_G00429"/>
<dbReference type="SUPFAM" id="SSF47370">
    <property type="entry name" value="Bromodomain"/>
    <property type="match status" value="1"/>
</dbReference>
<evidence type="ECO:0000256" key="6">
    <source>
        <dbReference type="ARBA" id="ARBA00022801"/>
    </source>
</evidence>
<evidence type="ECO:0000256" key="5">
    <source>
        <dbReference type="ARBA" id="ARBA00022741"/>
    </source>
</evidence>
<dbReference type="EMBL" id="LLZZ01000105">
    <property type="protein sequence ID" value="KTB08441.1"/>
    <property type="molecule type" value="Genomic_DNA"/>
</dbReference>
<keyword evidence="8 10" id="KW-0103">Bromodomain</keyword>
<dbReference type="GO" id="GO:2000219">
    <property type="term" value="P:positive regulation of invasive growth in response to glucose limitation"/>
    <property type="evidence" value="ECO:0007669"/>
    <property type="project" value="EnsemblFungi"/>
</dbReference>
<protein>
    <submittedName>
        <fullName evidence="13">Tat-binding-like protein 7</fullName>
    </submittedName>
</protein>
<dbReference type="PROSITE" id="PS00674">
    <property type="entry name" value="AAA"/>
    <property type="match status" value="1"/>
</dbReference>
<feature type="region of interest" description="Disordered" evidence="11">
    <location>
        <begin position="1191"/>
        <end position="1236"/>
    </location>
</feature>
<evidence type="ECO:0000256" key="7">
    <source>
        <dbReference type="ARBA" id="ARBA00022840"/>
    </source>
</evidence>
<dbReference type="VEuPathDB" id="FungiDB:GVI51_G00429"/>
<dbReference type="GO" id="GO:0045944">
    <property type="term" value="P:positive regulation of transcription by RNA polymerase II"/>
    <property type="evidence" value="ECO:0007669"/>
    <property type="project" value="EnsemblFungi"/>
</dbReference>
<evidence type="ECO:0000256" key="10">
    <source>
        <dbReference type="PROSITE-ProRule" id="PRU00035"/>
    </source>
</evidence>
<dbReference type="VEuPathDB" id="FungiDB:GW608_G00429"/>
<dbReference type="InterPro" id="IPR045199">
    <property type="entry name" value="ATAD2-like"/>
</dbReference>
<dbReference type="GO" id="GO:0140674">
    <property type="term" value="F:ATP-dependent histone chaperone activity"/>
    <property type="evidence" value="ECO:0007669"/>
    <property type="project" value="EnsemblFungi"/>
</dbReference>
<dbReference type="GO" id="GO:0006337">
    <property type="term" value="P:nucleosome disassembly"/>
    <property type="evidence" value="ECO:0007669"/>
    <property type="project" value="EnsemblFungi"/>
</dbReference>
<dbReference type="VEuPathDB" id="FungiDB:B1J91_G00528g"/>
<dbReference type="InterPro" id="IPR036427">
    <property type="entry name" value="Bromodomain-like_sf"/>
</dbReference>
<keyword evidence="9" id="KW-0539">Nucleus</keyword>
<dbReference type="GO" id="GO:0006261">
    <property type="term" value="P:DNA-templated DNA replication"/>
    <property type="evidence" value="ECO:0007669"/>
    <property type="project" value="EnsemblFungi"/>
</dbReference>
<dbReference type="PROSITE" id="PS50014">
    <property type="entry name" value="BROMODOMAIN_2"/>
    <property type="match status" value="1"/>
</dbReference>
<feature type="compositionally biased region" description="Basic and acidic residues" evidence="11">
    <location>
        <begin position="59"/>
        <end position="69"/>
    </location>
</feature>
<feature type="compositionally biased region" description="Basic residues" evidence="11">
    <location>
        <begin position="361"/>
        <end position="378"/>
    </location>
</feature>
<evidence type="ECO:0000256" key="9">
    <source>
        <dbReference type="ARBA" id="ARBA00023242"/>
    </source>
</evidence>
<dbReference type="GO" id="GO:0034080">
    <property type="term" value="P:CENP-A containing chromatin assembly"/>
    <property type="evidence" value="ECO:0007669"/>
    <property type="project" value="EnsemblFungi"/>
</dbReference>
<feature type="compositionally biased region" description="Basic residues" evidence="11">
    <location>
        <begin position="94"/>
        <end position="106"/>
    </location>
</feature>
<dbReference type="PANTHER" id="PTHR23069">
    <property type="entry name" value="AAA DOMAIN-CONTAINING"/>
    <property type="match status" value="1"/>
</dbReference>
<evidence type="ECO:0000256" key="3">
    <source>
        <dbReference type="ARBA" id="ARBA00006914"/>
    </source>
</evidence>
<feature type="region of interest" description="Disordered" evidence="11">
    <location>
        <begin position="282"/>
        <end position="309"/>
    </location>
</feature>
<feature type="compositionally biased region" description="Acidic residues" evidence="11">
    <location>
        <begin position="162"/>
        <end position="178"/>
    </location>
</feature>
<dbReference type="FunFam" id="1.10.8.60:FF:000016">
    <property type="entry name" value="ATPase family AAA domain-containing protein 2B"/>
    <property type="match status" value="1"/>
</dbReference>
<dbReference type="SUPFAM" id="SSF52540">
    <property type="entry name" value="P-loop containing nucleoside triphosphate hydrolases"/>
    <property type="match status" value="2"/>
</dbReference>
<keyword evidence="6" id="KW-0378">Hydrolase</keyword>
<dbReference type="InterPro" id="IPR003959">
    <property type="entry name" value="ATPase_AAA_core"/>
</dbReference>
<feature type="compositionally biased region" description="Polar residues" evidence="11">
    <location>
        <begin position="196"/>
        <end position="205"/>
    </location>
</feature>
<evidence type="ECO:0000313" key="14">
    <source>
        <dbReference type="Proteomes" id="UP000054886"/>
    </source>
</evidence>
<dbReference type="GO" id="GO:0000785">
    <property type="term" value="C:chromatin"/>
    <property type="evidence" value="ECO:0007669"/>
    <property type="project" value="EnsemblFungi"/>
</dbReference>
<proteinExistence type="inferred from homology"/>
<feature type="compositionally biased region" description="Acidic residues" evidence="11">
    <location>
        <begin position="109"/>
        <end position="139"/>
    </location>
</feature>
<comment type="caution">
    <text evidence="13">The sequence shown here is derived from an EMBL/GenBank/DDBJ whole genome shotgun (WGS) entry which is preliminary data.</text>
</comment>
<dbReference type="GO" id="GO:0005524">
    <property type="term" value="F:ATP binding"/>
    <property type="evidence" value="ECO:0007669"/>
    <property type="project" value="UniProtKB-KW"/>
</dbReference>
<feature type="region of interest" description="Disordered" evidence="11">
    <location>
        <begin position="1"/>
        <end position="30"/>
    </location>
</feature>
<dbReference type="PhylomeDB" id="A0A0W0EBL7"/>
<organism evidence="13 14">
    <name type="scientific">Candida glabrata</name>
    <name type="common">Yeast</name>
    <name type="synonym">Torulopsis glabrata</name>
    <dbReference type="NCBI Taxonomy" id="5478"/>
    <lineage>
        <taxon>Eukaryota</taxon>
        <taxon>Fungi</taxon>
        <taxon>Dikarya</taxon>
        <taxon>Ascomycota</taxon>
        <taxon>Saccharomycotina</taxon>
        <taxon>Saccharomycetes</taxon>
        <taxon>Saccharomycetales</taxon>
        <taxon>Saccharomycetaceae</taxon>
        <taxon>Nakaseomyces</taxon>
    </lineage>
</organism>
<evidence type="ECO:0000256" key="8">
    <source>
        <dbReference type="ARBA" id="ARBA00023117"/>
    </source>
</evidence>
<dbReference type="GO" id="GO:0000775">
    <property type="term" value="C:chromosome, centromeric region"/>
    <property type="evidence" value="ECO:0007669"/>
    <property type="project" value="EnsemblFungi"/>
</dbReference>
<sequence length="1317" mass="148890">MTRNLRHSARVSDANNEILDENGVTHTTGRSLKKINYAEVESGLDFLDEETNSEAPNGDNHDLQEETAKESQLPNEAPNGTKDIFPEDEDVPHTSRRSGRSRRRKVHDPEEEDESFHEEDLSDDLLDDDASDLDDDEDNVYNSSKLRQKRNRRADDQFVVPDPEDEAFTEDGENDEDYGQQTGRRTRGRLTGRSTNSPSKTTNSGRRLRSRTRSTLYNSKENLTENNSEEALSLADEIRELQEDSPIREKRSLRERTKQVDYRIPPPLTNFPVEEYPTATASNIPPYATASPRRGRGGWNASQNAGPNRRLFPTGGPFGGNDVVTIFGQNTNFFGQNNANNPKLILDSDSSEDEILPIGGKSKRKPKNPLRDPKRKKKPEIADLDPLGVDMNIKFDDVGGLDNYIEQLKEMVSLPLLYPEVYQKFNITPPRGVLFHGPPGTGKTLMARALAASCSSESRKITFFMRKGADILSKWVGEAERQLRLLFEEAKKQQPSIIFFDEIDGLAPVRSSKQEQIHASIVSTLLALMDGMDNRGQVIVIGATNRPDAVDPALRRPGRFDREFYFPLPDTNARKTILKIHTKKWSPPLSDELIHRLASLTKGYGGADLRALCTEAALSSIQRTYPQIYRSSGKLLIDTDLIRVNSSDFTRALEKIVPSSNRSVGESSQPLPEPVDQLLDVQFEGLKSTINDILPDAHMKVSQSKSLIDEYMEYEDFTDDTGSDGFSKVELIKQITNLRTFRPKLLVTSSPGNGLSYIGSAILNFLEKFNVQRLDIPSLVADSTRTIEAAIVQAFIEARKRQPSIIFIPNFDIWMKTIPSNAIMTLSSLMKSLVSDDKVFLLCLSESLSEQDCYTNDLLASFEFATNIFEIEKPNVKQRTTYLKKTIENIKLPPSAYMLKRKRTEPLAKLPLAISGDSSNVDAEGKPLSKEELLRRKLKEFQHQDMKLKNVLKIKLSGLMDLFKNRYKRFRKPPIDDAFLVHLFEPQMQNIPNWQPAYVKDESMILEVATGKRFFNMDLDIIEERLWNGFYSEPKQFLKDIECIYRDANTTGDRERIIKASEMYANAQMGIEDISTPEFIAECKATRQRDIERQELYLEDERKQLVNVSNSTDKSSDTVDVGVAAGSQLQVEKKEIIENEFLPSSGPDLATNSNNEMKQISVAGNECQENSSNEQQPSDLKVDQLASTKDDEYSTLYPASLDNVDEVSTKEDKPSQPLKEDVVSNDAESQSNSISSTQELIETNIRTDRPTNVHVKLSIDEDRLNNLYDILIGKTDGFSVSQMEALCSRVTNIIWNHRENIEKNDVFNQIEHIVNML</sequence>
<dbReference type="GO" id="GO:0016887">
    <property type="term" value="F:ATP hydrolysis activity"/>
    <property type="evidence" value="ECO:0007669"/>
    <property type="project" value="EnsemblFungi"/>
</dbReference>
<dbReference type="Gene3D" id="1.10.8.60">
    <property type="match status" value="1"/>
</dbReference>
<dbReference type="GO" id="GO:0003682">
    <property type="term" value="F:chromatin binding"/>
    <property type="evidence" value="ECO:0007669"/>
    <property type="project" value="EnsemblFungi"/>
</dbReference>
<dbReference type="GO" id="GO:0042393">
    <property type="term" value="F:histone binding"/>
    <property type="evidence" value="ECO:0007669"/>
    <property type="project" value="EnsemblFungi"/>
</dbReference>
<comment type="subcellular location">
    <subcellularLocation>
        <location evidence="2">Chromosome</location>
    </subcellularLocation>
    <subcellularLocation>
        <location evidence="1">Nucleus</location>
    </subcellularLocation>
</comment>
<dbReference type="InterPro" id="IPR041569">
    <property type="entry name" value="AAA_lid_3"/>
</dbReference>
<reference evidence="13 14" key="1">
    <citation type="submission" date="2015-10" db="EMBL/GenBank/DDBJ databases">
        <title>Draft genomes sequences of Candida glabrata isolates 1A, 1B, 2A, 2B, 3A and 3B.</title>
        <authorList>
            <person name="Haavelsrud O.E."/>
            <person name="Gaustad P."/>
        </authorList>
    </citation>
    <scope>NUCLEOTIDE SEQUENCE [LARGE SCALE GENOMIC DNA]</scope>
    <source>
        <strain evidence="13">910700640</strain>
    </source>
</reference>
<dbReference type="CDD" id="cd19517">
    <property type="entry name" value="RecA-like_Yta7-like"/>
    <property type="match status" value="1"/>
</dbReference>
<keyword evidence="7" id="KW-0067">ATP-binding</keyword>
<dbReference type="SMART" id="SM00382">
    <property type="entry name" value="AAA"/>
    <property type="match status" value="1"/>
</dbReference>
<feature type="region of interest" description="Disordered" evidence="11">
    <location>
        <begin position="44"/>
        <end position="230"/>
    </location>
</feature>
<feature type="domain" description="Bromo" evidence="12">
    <location>
        <begin position="1017"/>
        <end position="1059"/>
    </location>
</feature>
<dbReference type="FunFam" id="3.40.50.300:FF:001218">
    <property type="entry name" value="AAA family ATPase, putative"/>
    <property type="match status" value="1"/>
</dbReference>
<dbReference type="CDD" id="cd05491">
    <property type="entry name" value="Bromo_TBP7_like"/>
    <property type="match status" value="1"/>
</dbReference>
<accession>A0A0W0EBL7</accession>
<dbReference type="Pfam" id="PF17862">
    <property type="entry name" value="AAA_lid_3"/>
    <property type="match status" value="1"/>
</dbReference>
<feature type="compositionally biased region" description="Polar residues" evidence="11">
    <location>
        <begin position="1226"/>
        <end position="1236"/>
    </location>
</feature>
<dbReference type="GO" id="GO:0006334">
    <property type="term" value="P:nucleosome assembly"/>
    <property type="evidence" value="ECO:0007669"/>
    <property type="project" value="TreeGrafter"/>
</dbReference>
<feature type="compositionally biased region" description="Basic and acidic residues" evidence="11">
    <location>
        <begin position="1207"/>
        <end position="1222"/>
    </location>
</feature>
<keyword evidence="5" id="KW-0547">Nucleotide-binding</keyword>
<gene>
    <name evidence="13" type="ORF">AO440_001508</name>
</gene>
<comment type="similarity">
    <text evidence="3">Belongs to the AAA ATPase family.</text>
</comment>
<dbReference type="Proteomes" id="UP000054886">
    <property type="component" value="Unassembled WGS sequence"/>
</dbReference>